<protein>
    <submittedName>
        <fullName evidence="4">ISXO2-like transposase domain-containing protein</fullName>
    </submittedName>
</protein>
<feature type="domain" description="ISXO2-like transposase" evidence="2">
    <location>
        <begin position="91"/>
        <end position="180"/>
    </location>
</feature>
<dbReference type="Proteomes" id="UP000887574">
    <property type="component" value="Unplaced"/>
</dbReference>
<accession>A0A915DCX1</accession>
<evidence type="ECO:0000313" key="3">
    <source>
        <dbReference type="Proteomes" id="UP000887574"/>
    </source>
</evidence>
<feature type="compositionally biased region" description="Basic and acidic residues" evidence="1">
    <location>
        <begin position="1"/>
        <end position="26"/>
    </location>
</feature>
<keyword evidence="3" id="KW-1185">Reference proteome</keyword>
<feature type="region of interest" description="Disordered" evidence="1">
    <location>
        <begin position="1"/>
        <end position="42"/>
    </location>
</feature>
<organism evidence="3 4">
    <name type="scientific">Ditylenchus dipsaci</name>
    <dbReference type="NCBI Taxonomy" id="166011"/>
    <lineage>
        <taxon>Eukaryota</taxon>
        <taxon>Metazoa</taxon>
        <taxon>Ecdysozoa</taxon>
        <taxon>Nematoda</taxon>
        <taxon>Chromadorea</taxon>
        <taxon>Rhabditida</taxon>
        <taxon>Tylenchina</taxon>
        <taxon>Tylenchomorpha</taxon>
        <taxon>Sphaerularioidea</taxon>
        <taxon>Anguinidae</taxon>
        <taxon>Anguininae</taxon>
        <taxon>Ditylenchus</taxon>
    </lineage>
</organism>
<sequence>MPSAKRNERAKNKDWNDRKRARELDRAANAGVGGPGEEIALPTTGITGQQASVPNLPSGIQKAVVPNPPSRIQKAVVPNFTFITQAPERAPVRLVEIDESQFGKWKYNRGHRVDGSWVFGGISRNSGDVFMVQVEKRDKTTLLPLIRQWILPQTTIICDGWRAYNTLEEEDYEVLQSYCIVCE</sequence>
<evidence type="ECO:0000313" key="4">
    <source>
        <dbReference type="WBParaSite" id="jg18584"/>
    </source>
</evidence>
<evidence type="ECO:0000256" key="1">
    <source>
        <dbReference type="SAM" id="MobiDB-lite"/>
    </source>
</evidence>
<dbReference type="WBParaSite" id="jg18584">
    <property type="protein sequence ID" value="jg18584"/>
    <property type="gene ID" value="jg18584"/>
</dbReference>
<dbReference type="PANTHER" id="PTHR47163">
    <property type="entry name" value="DDE_TNP_IS1595 DOMAIN-CONTAINING PROTEIN"/>
    <property type="match status" value="1"/>
</dbReference>
<dbReference type="InterPro" id="IPR024445">
    <property type="entry name" value="Tnp_ISXO2-like"/>
</dbReference>
<reference evidence="4" key="1">
    <citation type="submission" date="2022-11" db="UniProtKB">
        <authorList>
            <consortium name="WormBaseParasite"/>
        </authorList>
    </citation>
    <scope>IDENTIFICATION</scope>
</reference>
<dbReference type="PANTHER" id="PTHR47163:SF2">
    <property type="entry name" value="SI:DKEY-17M8.2"/>
    <property type="match status" value="1"/>
</dbReference>
<evidence type="ECO:0000259" key="2">
    <source>
        <dbReference type="SMART" id="SM01126"/>
    </source>
</evidence>
<dbReference type="SMART" id="SM01126">
    <property type="entry name" value="DDE_Tnp_IS1595"/>
    <property type="match status" value="1"/>
</dbReference>
<proteinExistence type="predicted"/>
<name>A0A915DCX1_9BILA</name>
<dbReference type="AlphaFoldDB" id="A0A915DCX1"/>
<dbReference type="InterPro" id="IPR053164">
    <property type="entry name" value="IS1016-like_transposase"/>
</dbReference>
<dbReference type="Pfam" id="PF12762">
    <property type="entry name" value="DDE_Tnp_IS1595"/>
    <property type="match status" value="1"/>
</dbReference>